<name>A0A0F3RX98_9LACO</name>
<dbReference type="InterPro" id="IPR013381">
    <property type="entry name" value="CRISPR-assoc_prot_Cse1"/>
</dbReference>
<evidence type="ECO:0000313" key="1">
    <source>
        <dbReference type="EMBL" id="KJW13407.1"/>
    </source>
</evidence>
<dbReference type="RefSeq" id="WP_045806634.1">
    <property type="nucleotide sequence ID" value="NZ_JZCR01000006.1"/>
</dbReference>
<organism evidence="1 2">
    <name type="scientific">Levilactobacillus spicheri</name>
    <dbReference type="NCBI Taxonomy" id="216463"/>
    <lineage>
        <taxon>Bacteria</taxon>
        <taxon>Bacillati</taxon>
        <taxon>Bacillota</taxon>
        <taxon>Bacilli</taxon>
        <taxon>Lactobacillales</taxon>
        <taxon>Lactobacillaceae</taxon>
        <taxon>Levilactobacillus</taxon>
    </lineage>
</organism>
<comment type="caution">
    <text evidence="1">The sequence shown here is derived from an EMBL/GenBank/DDBJ whole genome shotgun (WGS) entry which is preliminary data.</text>
</comment>
<evidence type="ECO:0000313" key="2">
    <source>
        <dbReference type="Proteomes" id="UP000033491"/>
    </source>
</evidence>
<gene>
    <name evidence="1" type="ORF">VC81_02785</name>
</gene>
<dbReference type="STRING" id="216463.VC81_02785"/>
<dbReference type="AlphaFoldDB" id="A0A0F3RX98"/>
<dbReference type="Proteomes" id="UP000033491">
    <property type="component" value="Unassembled WGS sequence"/>
</dbReference>
<proteinExistence type="predicted"/>
<dbReference type="PATRIC" id="fig|216463.3.peg.2377"/>
<sequence length="572" mass="65741">MTEQHFNLTTDPWIKVIRRDTSQETKVSLIELFAHAQDYRQLAGEMKSQDLAILRLLLAILTTVYSRFDAEGEAYSWLQVDDDTFQAIDVNPDDDTEESEMEDDLLATWTQVYQTGHFSDIVTRYLQRYADRFDFFGDQPFYQVTTQDYDSLVPANKQVAKGKGRVAVKQLNRRISESANTPAVFAPKTGELKNQLPVDELVRWLITYQNFTGVTDKTKVVTDEKFSNPAGWLYRLGPVYAQGQTVFETLMLNLVLVGENLDVTAVQRPVWEFTTVQDYVTERKKQAKPTNLAELYTAWSRILHIEWVDQQPNIFSAGIPMFAPEDTLIEPMTTWRWDKKEKQFRPKVKGLKTLGEAMWREFGQYVKVNDDETERQPGIVDWLQKLKHQGETVIPDEQPLTLASVALISDGNATSQSPAAEVADDLQMQADVLFDPEIEDHWPARIEDAVKVTKNVGRDFYHFAADIAQIRDIDSRNFASKWSAQFYASLDAPFKDWLAQLTGHDNREVKINEWKLQLQGLLRQSVQAVMRTSSPRDITGIKDSKDRPFNIFTAQSRLNYNLHIHLNPTKKA</sequence>
<reference evidence="1 2" key="1">
    <citation type="submission" date="2015-03" db="EMBL/GenBank/DDBJ databases">
        <authorList>
            <person name="Zheng J."/>
            <person name="Ganezle M."/>
        </authorList>
    </citation>
    <scope>NUCLEOTIDE SEQUENCE [LARGE SCALE GENOMIC DNA]</scope>
    <source>
        <strain evidence="1 2">LP38</strain>
    </source>
</reference>
<dbReference type="Gene3D" id="1.10.132.100">
    <property type="match status" value="1"/>
</dbReference>
<dbReference type="Pfam" id="PF09481">
    <property type="entry name" value="CRISPR_Cse1"/>
    <property type="match status" value="1"/>
</dbReference>
<dbReference type="OrthoDB" id="3187690at2"/>
<protein>
    <submittedName>
        <fullName evidence="1">CRISPR-associated protein</fullName>
    </submittedName>
</protein>
<dbReference type="EMBL" id="JZCR01000006">
    <property type="protein sequence ID" value="KJW13407.1"/>
    <property type="molecule type" value="Genomic_DNA"/>
</dbReference>
<accession>A0A0F3RX98</accession>